<feature type="region of interest" description="Disordered" evidence="2">
    <location>
        <begin position="1"/>
        <end position="33"/>
    </location>
</feature>
<dbReference type="Proteomes" id="UP000224877">
    <property type="component" value="Segment"/>
</dbReference>
<evidence type="ECO:0000256" key="2">
    <source>
        <dbReference type="SAM" id="MobiDB-lite"/>
    </source>
</evidence>
<keyword evidence="1" id="KW-0175">Coiled coil</keyword>
<sequence>MPKSKHRKNQKRKSAHNRRQIKQQRFSSDLKQKKQIERLEKEFQQRYEEEIQEILDERAEQRQAEQQAKSAELETIASSEEAIVPLVSEDENTIGKPKIIKGGAKT</sequence>
<dbReference type="EMBL" id="LC168164">
    <property type="protein sequence ID" value="BAV39170.1"/>
    <property type="molecule type" value="Genomic_DNA"/>
</dbReference>
<feature type="compositionally biased region" description="Basic residues" evidence="2">
    <location>
        <begin position="1"/>
        <end position="22"/>
    </location>
</feature>
<protein>
    <submittedName>
        <fullName evidence="3">Uncharacterized protein</fullName>
    </submittedName>
</protein>
<accession>A0A1B4XWI2</accession>
<evidence type="ECO:0000313" key="4">
    <source>
        <dbReference type="Proteomes" id="UP000224877"/>
    </source>
</evidence>
<gene>
    <name evidence="3" type="ORF">BPT24_047</name>
</gene>
<evidence type="ECO:0000313" key="3">
    <source>
        <dbReference type="EMBL" id="BAV39170.1"/>
    </source>
</evidence>
<evidence type="ECO:0000256" key="1">
    <source>
        <dbReference type="SAM" id="Coils"/>
    </source>
</evidence>
<feature type="coiled-coil region" evidence="1">
    <location>
        <begin position="33"/>
        <end position="74"/>
    </location>
</feature>
<proteinExistence type="predicted"/>
<organism evidence="3 4">
    <name type="scientific">Tenacibaculum phage pT24</name>
    <dbReference type="NCBI Taxonomy" id="1880590"/>
    <lineage>
        <taxon>Viruses</taxon>
        <taxon>Duplodnaviria</taxon>
        <taxon>Heunggongvirae</taxon>
        <taxon>Uroviricota</taxon>
        <taxon>Caudoviricetes</taxon>
        <taxon>Kungbxnavirus</taxon>
        <taxon>Kungbxnavirus pT24</taxon>
    </lineage>
</organism>
<name>A0A1B4XWI2_9CAUD</name>
<reference evidence="3 4" key="1">
    <citation type="submission" date="2016-07" db="EMBL/GenBank/DDBJ databases">
        <title>Characterization of three bacteriophages infecting bacteria isolated from shrimp culture pond water.</title>
        <authorList>
            <person name="Khoa H.V."/>
        </authorList>
    </citation>
    <scope>NUCLEOTIDE SEQUENCE [LARGE SCALE GENOMIC DNA]</scope>
</reference>
<keyword evidence="4" id="KW-1185">Reference proteome</keyword>